<dbReference type="OrthoDB" id="5689at2759"/>
<dbReference type="InterPro" id="IPR016181">
    <property type="entry name" value="Acyl_CoA_acyltransferase"/>
</dbReference>
<accession>A0A9P8K4B4</accession>
<reference evidence="2" key="2">
    <citation type="submission" date="2021-08" db="EMBL/GenBank/DDBJ databases">
        <authorList>
            <person name="Gostincar C."/>
            <person name="Sun X."/>
            <person name="Song Z."/>
            <person name="Gunde-Cimerman N."/>
        </authorList>
    </citation>
    <scope>NUCLEOTIDE SEQUENCE</scope>
    <source>
        <strain evidence="2">EXF-8016</strain>
    </source>
</reference>
<dbReference type="SUPFAM" id="SSF55729">
    <property type="entry name" value="Acyl-CoA N-acyltransferases (Nat)"/>
    <property type="match status" value="1"/>
</dbReference>
<dbReference type="AlphaFoldDB" id="A0A9P8K4B4"/>
<dbReference type="Pfam" id="PF00583">
    <property type="entry name" value="Acetyltransf_1"/>
    <property type="match status" value="1"/>
</dbReference>
<dbReference type="GO" id="GO:0016747">
    <property type="term" value="F:acyltransferase activity, transferring groups other than amino-acyl groups"/>
    <property type="evidence" value="ECO:0007669"/>
    <property type="project" value="InterPro"/>
</dbReference>
<evidence type="ECO:0000259" key="1">
    <source>
        <dbReference type="Pfam" id="PF00583"/>
    </source>
</evidence>
<protein>
    <submittedName>
        <fullName evidence="2">Acyl-CoA N-acyltransferase</fullName>
    </submittedName>
</protein>
<feature type="non-terminal residue" evidence="2">
    <location>
        <position position="230"/>
    </location>
</feature>
<gene>
    <name evidence="2" type="ORF">KCV03_g9475</name>
</gene>
<evidence type="ECO:0000313" key="2">
    <source>
        <dbReference type="EMBL" id="KAH0212097.1"/>
    </source>
</evidence>
<sequence>MWSPRPRSLTKVTQYSYNRANSKLSDSLLTTLVMARPMSHEYDSRLEFGIATIDQAAEVTALVNSAFRSEPTGQTWLYDSQEKRIDILPLEATQDMIKSSDSFFLIGTLKDGRDLVASCFVRKPAAPPAPHMSEGAAWFGLLAVSLEHHGRGYGKAVLQEAERFVNSNWGVTRLELEYVNTRVQLGDWYGRCGYNATGKRREFPYGDKGRKIFASGLQLLVIGKNLKKDL</sequence>
<feature type="domain" description="N-acetyltransferase" evidence="1">
    <location>
        <begin position="88"/>
        <end position="194"/>
    </location>
</feature>
<reference evidence="2" key="1">
    <citation type="journal article" date="2021" name="J Fungi (Basel)">
        <title>Virulence traits and population genomics of the black yeast Aureobasidium melanogenum.</title>
        <authorList>
            <person name="Cernosa A."/>
            <person name="Sun X."/>
            <person name="Gostincar C."/>
            <person name="Fang C."/>
            <person name="Gunde-Cimerman N."/>
            <person name="Song Z."/>
        </authorList>
    </citation>
    <scope>NUCLEOTIDE SEQUENCE</scope>
    <source>
        <strain evidence="2">EXF-8016</strain>
    </source>
</reference>
<dbReference type="InterPro" id="IPR000182">
    <property type="entry name" value="GNAT_dom"/>
</dbReference>
<dbReference type="Gene3D" id="3.40.630.30">
    <property type="match status" value="1"/>
</dbReference>
<organism evidence="2 3">
    <name type="scientific">Aureobasidium melanogenum</name>
    <name type="common">Aureobasidium pullulans var. melanogenum</name>
    <dbReference type="NCBI Taxonomy" id="46634"/>
    <lineage>
        <taxon>Eukaryota</taxon>
        <taxon>Fungi</taxon>
        <taxon>Dikarya</taxon>
        <taxon>Ascomycota</taxon>
        <taxon>Pezizomycotina</taxon>
        <taxon>Dothideomycetes</taxon>
        <taxon>Dothideomycetidae</taxon>
        <taxon>Dothideales</taxon>
        <taxon>Saccotheciaceae</taxon>
        <taxon>Aureobasidium</taxon>
    </lineage>
</organism>
<name>A0A9P8K4B4_AURME</name>
<dbReference type="CDD" id="cd04301">
    <property type="entry name" value="NAT_SF"/>
    <property type="match status" value="1"/>
</dbReference>
<dbReference type="Proteomes" id="UP000767238">
    <property type="component" value="Unassembled WGS sequence"/>
</dbReference>
<proteinExistence type="predicted"/>
<comment type="caution">
    <text evidence="2">The sequence shown here is derived from an EMBL/GenBank/DDBJ whole genome shotgun (WGS) entry which is preliminary data.</text>
</comment>
<evidence type="ECO:0000313" key="3">
    <source>
        <dbReference type="Proteomes" id="UP000767238"/>
    </source>
</evidence>
<dbReference type="EMBL" id="JAHFYH010000124">
    <property type="protein sequence ID" value="KAH0212097.1"/>
    <property type="molecule type" value="Genomic_DNA"/>
</dbReference>